<evidence type="ECO:0000313" key="2">
    <source>
        <dbReference type="Proteomes" id="UP000198517"/>
    </source>
</evidence>
<protein>
    <submittedName>
        <fullName evidence="1">Uncharacterized protein</fullName>
    </submittedName>
</protein>
<keyword evidence="2" id="KW-1185">Reference proteome</keyword>
<sequence length="42" mass="4631">GGFNLNGQGVNNVNDLQIVNEAFATILEIINPKQEESREESE</sequence>
<reference evidence="1 2" key="1">
    <citation type="submission" date="2016-10" db="EMBL/GenBank/DDBJ databases">
        <authorList>
            <person name="de Groot N.N."/>
        </authorList>
    </citation>
    <scope>NUCLEOTIDE SEQUENCE [LARGE SCALE GENOMIC DNA]</scope>
    <source>
        <strain evidence="1 2">DSM 24015</strain>
    </source>
</reference>
<dbReference type="STRING" id="1071918.SAMN05421544_1101"/>
<feature type="non-terminal residue" evidence="1">
    <location>
        <position position="1"/>
    </location>
</feature>
<name>A0A1G7D5A5_9FLAO</name>
<accession>A0A1G7D5A5</accession>
<gene>
    <name evidence="1" type="ORF">SAMN05421544_1101</name>
</gene>
<organism evidence="1 2">
    <name type="scientific">Riemerella columbipharyngis</name>
    <dbReference type="NCBI Taxonomy" id="1071918"/>
    <lineage>
        <taxon>Bacteria</taxon>
        <taxon>Pseudomonadati</taxon>
        <taxon>Bacteroidota</taxon>
        <taxon>Flavobacteriia</taxon>
        <taxon>Flavobacteriales</taxon>
        <taxon>Weeksellaceae</taxon>
        <taxon>Riemerella</taxon>
    </lineage>
</organism>
<evidence type="ECO:0000313" key="1">
    <source>
        <dbReference type="EMBL" id="SDE46210.1"/>
    </source>
</evidence>
<proteinExistence type="predicted"/>
<dbReference type="AlphaFoldDB" id="A0A1G7D5A5"/>
<dbReference type="Proteomes" id="UP000198517">
    <property type="component" value="Unassembled WGS sequence"/>
</dbReference>
<dbReference type="EMBL" id="FNAS01000010">
    <property type="protein sequence ID" value="SDE46210.1"/>
    <property type="molecule type" value="Genomic_DNA"/>
</dbReference>